<comment type="caution">
    <text evidence="1">The sequence shown here is derived from an EMBL/GenBank/DDBJ whole genome shotgun (WGS) entry which is preliminary data.</text>
</comment>
<protein>
    <recommendedName>
        <fullName evidence="3">YD repeat-containing protein</fullName>
    </recommendedName>
</protein>
<name>A0A318HPM7_9BACT</name>
<keyword evidence="2" id="KW-1185">Reference proteome</keyword>
<dbReference type="AlphaFoldDB" id="A0A318HPM7"/>
<dbReference type="Gene3D" id="2.180.10.10">
    <property type="entry name" value="RHS repeat-associated core"/>
    <property type="match status" value="1"/>
</dbReference>
<evidence type="ECO:0000313" key="1">
    <source>
        <dbReference type="EMBL" id="PXX14330.1"/>
    </source>
</evidence>
<proteinExistence type="predicted"/>
<sequence>MTIGAFMSMFLQYLEGINKVNRGYRYIYDDLNRLVNAEYGENNFSTGIGRYNEGLGYDGNSNVTSLQR</sequence>
<feature type="non-terminal residue" evidence="1">
    <location>
        <position position="68"/>
    </location>
</feature>
<accession>A0A318HPM7</accession>
<gene>
    <name evidence="1" type="ORF">EJ73_02899</name>
</gene>
<reference evidence="1 2" key="1">
    <citation type="submission" date="2018-05" db="EMBL/GenBank/DDBJ databases">
        <title>Genomic Encyclopedia of Type Strains, Phase I: the one thousand microbial genomes (KMG-I) project.</title>
        <authorList>
            <person name="Kyrpides N."/>
        </authorList>
    </citation>
    <scope>NUCLEOTIDE SEQUENCE [LARGE SCALE GENOMIC DNA]</scope>
    <source>
        <strain evidence="1 2">DSM 15611</strain>
    </source>
</reference>
<dbReference type="EMBL" id="QJJX01000091">
    <property type="protein sequence ID" value="PXX14330.1"/>
    <property type="molecule type" value="Genomic_DNA"/>
</dbReference>
<evidence type="ECO:0008006" key="3">
    <source>
        <dbReference type="Google" id="ProtNLM"/>
    </source>
</evidence>
<dbReference type="Proteomes" id="UP000248314">
    <property type="component" value="Unassembled WGS sequence"/>
</dbReference>
<organism evidence="1 2">
    <name type="scientific">Hoylesella shahii DSM 15611 = JCM 12083</name>
    <dbReference type="NCBI Taxonomy" id="1122991"/>
    <lineage>
        <taxon>Bacteria</taxon>
        <taxon>Pseudomonadati</taxon>
        <taxon>Bacteroidota</taxon>
        <taxon>Bacteroidia</taxon>
        <taxon>Bacteroidales</taxon>
        <taxon>Prevotellaceae</taxon>
        <taxon>Hoylesella</taxon>
    </lineage>
</organism>
<evidence type="ECO:0000313" key="2">
    <source>
        <dbReference type="Proteomes" id="UP000248314"/>
    </source>
</evidence>